<comment type="caution">
    <text evidence="1">The sequence shown here is derived from an EMBL/GenBank/DDBJ whole genome shotgun (WGS) entry which is preliminary data.</text>
</comment>
<proteinExistence type="predicted"/>
<evidence type="ECO:0000313" key="2">
    <source>
        <dbReference type="Proteomes" id="UP000432464"/>
    </source>
</evidence>
<organism evidence="1 2">
    <name type="scientific">Nocardia aurantiaca</name>
    <dbReference type="NCBI Taxonomy" id="2675850"/>
    <lineage>
        <taxon>Bacteria</taxon>
        <taxon>Bacillati</taxon>
        <taxon>Actinomycetota</taxon>
        <taxon>Actinomycetes</taxon>
        <taxon>Mycobacteriales</taxon>
        <taxon>Nocardiaceae</taxon>
        <taxon>Nocardia</taxon>
    </lineage>
</organism>
<keyword evidence="2" id="KW-1185">Reference proteome</keyword>
<dbReference type="AlphaFoldDB" id="A0A6I3L122"/>
<dbReference type="InterPro" id="IPR029058">
    <property type="entry name" value="AB_hydrolase_fold"/>
</dbReference>
<evidence type="ECO:0000313" key="1">
    <source>
        <dbReference type="EMBL" id="MTE15507.1"/>
    </source>
</evidence>
<protein>
    <submittedName>
        <fullName evidence="1">Alpha/beta hydrolase</fullName>
    </submittedName>
</protein>
<dbReference type="GO" id="GO:0016787">
    <property type="term" value="F:hydrolase activity"/>
    <property type="evidence" value="ECO:0007669"/>
    <property type="project" value="UniProtKB-KW"/>
</dbReference>
<dbReference type="InterPro" id="IPR010662">
    <property type="entry name" value="RBBP9/YdeN"/>
</dbReference>
<dbReference type="SUPFAM" id="SSF53474">
    <property type="entry name" value="alpha/beta-Hydrolases"/>
    <property type="match status" value="1"/>
</dbReference>
<accession>A0A6I3L122</accession>
<gene>
    <name evidence="1" type="ORF">GLP40_22400</name>
</gene>
<keyword evidence="1" id="KW-0378">Hydrolase</keyword>
<dbReference type="Gene3D" id="3.40.50.1820">
    <property type="entry name" value="alpha/beta hydrolase"/>
    <property type="match status" value="1"/>
</dbReference>
<reference evidence="1 2" key="1">
    <citation type="submission" date="2019-11" db="EMBL/GenBank/DDBJ databases">
        <title>Nocardia sp. nov. CT2-14 isolated from soil.</title>
        <authorList>
            <person name="Kanchanasin P."/>
            <person name="Tanasupawat S."/>
            <person name="Yuki M."/>
            <person name="Kudo T."/>
        </authorList>
    </citation>
    <scope>NUCLEOTIDE SEQUENCE [LARGE SCALE GENOMIC DNA]</scope>
    <source>
        <strain evidence="1 2">CT2-14</strain>
    </source>
</reference>
<dbReference type="Pfam" id="PF06821">
    <property type="entry name" value="Ser_hydrolase"/>
    <property type="match status" value="1"/>
</dbReference>
<dbReference type="Proteomes" id="UP000432464">
    <property type="component" value="Unassembled WGS sequence"/>
</dbReference>
<dbReference type="RefSeq" id="WP_328290523.1">
    <property type="nucleotide sequence ID" value="NZ_WMBB01000010.1"/>
</dbReference>
<dbReference type="EMBL" id="WMBB01000010">
    <property type="protein sequence ID" value="MTE15507.1"/>
    <property type="molecule type" value="Genomic_DNA"/>
</dbReference>
<sequence>MNYSTEPAVIIVPGLNDPTPDHWLHQLACSHARVVPRPPEGAHLDRDAWVASLESTVSAITDDIVLVAHSAGVLTVVHWAQRPSREIQAALLITPPDFEKPPTNAPEIRRIGAAHGWCPIPRGRLPFPTTLAASTSDPFATDRRVIGMAEAWGSRPVHLGPVGHLDPAAGYGPWPRATSLLTELISTTTHSTTEVHR</sequence>
<name>A0A6I3L122_9NOCA</name>